<dbReference type="FunFam" id="3.30.160.60:FF:000110">
    <property type="entry name" value="Zinc finger protein-like"/>
    <property type="match status" value="1"/>
</dbReference>
<dbReference type="GO" id="GO:0000978">
    <property type="term" value="F:RNA polymerase II cis-regulatory region sequence-specific DNA binding"/>
    <property type="evidence" value="ECO:0007669"/>
    <property type="project" value="TreeGrafter"/>
</dbReference>
<evidence type="ECO:0000256" key="3">
    <source>
        <dbReference type="ARBA" id="ARBA00022737"/>
    </source>
</evidence>
<protein>
    <recommendedName>
        <fullName evidence="10">C2H2-type domain-containing protein</fullName>
    </recommendedName>
</protein>
<evidence type="ECO:0000313" key="11">
    <source>
        <dbReference type="EnsemblMetazoa" id="G7392.1:cds"/>
    </source>
</evidence>
<dbReference type="PROSITE" id="PS50157">
    <property type="entry name" value="ZINC_FINGER_C2H2_2"/>
    <property type="match status" value="13"/>
</dbReference>
<dbReference type="GO" id="GO:0006357">
    <property type="term" value="P:regulation of transcription by RNA polymerase II"/>
    <property type="evidence" value="ECO:0007669"/>
    <property type="project" value="TreeGrafter"/>
</dbReference>
<evidence type="ECO:0000259" key="10">
    <source>
        <dbReference type="PROSITE" id="PS50157"/>
    </source>
</evidence>
<feature type="domain" description="C2H2-type" evidence="10">
    <location>
        <begin position="426"/>
        <end position="453"/>
    </location>
</feature>
<feature type="domain" description="C2H2-type" evidence="10">
    <location>
        <begin position="587"/>
        <end position="615"/>
    </location>
</feature>
<feature type="compositionally biased region" description="Acidic residues" evidence="9">
    <location>
        <begin position="705"/>
        <end position="717"/>
    </location>
</feature>
<feature type="domain" description="C2H2-type" evidence="10">
    <location>
        <begin position="789"/>
        <end position="816"/>
    </location>
</feature>
<feature type="domain" description="C2H2-type" evidence="10">
    <location>
        <begin position="876"/>
        <end position="903"/>
    </location>
</feature>
<dbReference type="InterPro" id="IPR050589">
    <property type="entry name" value="Ikaros_C2H2-ZF"/>
</dbReference>
<dbReference type="GO" id="GO:0008270">
    <property type="term" value="F:zinc ion binding"/>
    <property type="evidence" value="ECO:0007669"/>
    <property type="project" value="UniProtKB-KW"/>
</dbReference>
<feature type="region of interest" description="Disordered" evidence="9">
    <location>
        <begin position="692"/>
        <end position="722"/>
    </location>
</feature>
<reference evidence="11" key="1">
    <citation type="submission" date="2022-08" db="UniProtKB">
        <authorList>
            <consortium name="EnsemblMetazoa"/>
        </authorList>
    </citation>
    <scope>IDENTIFICATION</scope>
    <source>
        <strain evidence="11">05x7-T-G4-1.051#20</strain>
    </source>
</reference>
<feature type="region of interest" description="Disordered" evidence="9">
    <location>
        <begin position="159"/>
        <end position="265"/>
    </location>
</feature>
<dbReference type="Gene3D" id="3.30.160.60">
    <property type="entry name" value="Classic Zinc Finger"/>
    <property type="match status" value="10"/>
</dbReference>
<evidence type="ECO:0000256" key="6">
    <source>
        <dbReference type="ARBA" id="ARBA00023125"/>
    </source>
</evidence>
<comment type="subcellular location">
    <subcellularLocation>
        <location evidence="1">Nucleus</location>
    </subcellularLocation>
</comment>
<evidence type="ECO:0000256" key="4">
    <source>
        <dbReference type="ARBA" id="ARBA00022771"/>
    </source>
</evidence>
<dbReference type="PANTHER" id="PTHR24404:SF114">
    <property type="entry name" value="KLUMPFUSS, ISOFORM B-RELATED"/>
    <property type="match status" value="1"/>
</dbReference>
<feature type="domain" description="C2H2-type" evidence="10">
    <location>
        <begin position="904"/>
        <end position="931"/>
    </location>
</feature>
<dbReference type="GO" id="GO:0032502">
    <property type="term" value="P:developmental process"/>
    <property type="evidence" value="ECO:0007669"/>
    <property type="project" value="UniProtKB-ARBA"/>
</dbReference>
<dbReference type="EnsemblMetazoa" id="G7392.1">
    <property type="protein sequence ID" value="G7392.1:cds"/>
    <property type="gene ID" value="G7392"/>
</dbReference>
<organism evidence="11 12">
    <name type="scientific">Magallana gigas</name>
    <name type="common">Pacific oyster</name>
    <name type="synonym">Crassostrea gigas</name>
    <dbReference type="NCBI Taxonomy" id="29159"/>
    <lineage>
        <taxon>Eukaryota</taxon>
        <taxon>Metazoa</taxon>
        <taxon>Spiralia</taxon>
        <taxon>Lophotrochozoa</taxon>
        <taxon>Mollusca</taxon>
        <taxon>Bivalvia</taxon>
        <taxon>Autobranchia</taxon>
        <taxon>Pteriomorphia</taxon>
        <taxon>Ostreida</taxon>
        <taxon>Ostreoidea</taxon>
        <taxon>Ostreidae</taxon>
        <taxon>Magallana</taxon>
    </lineage>
</organism>
<evidence type="ECO:0000256" key="1">
    <source>
        <dbReference type="ARBA" id="ARBA00004123"/>
    </source>
</evidence>
<dbReference type="PANTHER" id="PTHR24404">
    <property type="entry name" value="ZINC FINGER PROTEIN"/>
    <property type="match status" value="1"/>
</dbReference>
<feature type="domain" description="C2H2-type" evidence="10">
    <location>
        <begin position="846"/>
        <end position="873"/>
    </location>
</feature>
<dbReference type="FunFam" id="3.30.160.60:FF:000202">
    <property type="entry name" value="Zinc finger protein 574"/>
    <property type="match status" value="2"/>
</dbReference>
<feature type="compositionally biased region" description="Basic and acidic residues" evidence="9">
    <location>
        <begin position="159"/>
        <end position="176"/>
    </location>
</feature>
<dbReference type="SUPFAM" id="SSF57667">
    <property type="entry name" value="beta-beta-alpha zinc fingers"/>
    <property type="match status" value="6"/>
</dbReference>
<feature type="domain" description="C2H2-type" evidence="10">
    <location>
        <begin position="817"/>
        <end position="845"/>
    </location>
</feature>
<keyword evidence="3" id="KW-0677">Repeat</keyword>
<feature type="region of interest" description="Disordered" evidence="9">
    <location>
        <begin position="286"/>
        <end position="355"/>
    </location>
</feature>
<feature type="domain" description="C2H2-type" evidence="10">
    <location>
        <begin position="453"/>
        <end position="480"/>
    </location>
</feature>
<dbReference type="Proteomes" id="UP000005408">
    <property type="component" value="Unassembled WGS sequence"/>
</dbReference>
<dbReference type="SMART" id="SM00355">
    <property type="entry name" value="ZnF_C2H2"/>
    <property type="match status" value="14"/>
</dbReference>
<feature type="domain" description="C2H2-type" evidence="10">
    <location>
        <begin position="385"/>
        <end position="413"/>
    </location>
</feature>
<evidence type="ECO:0000256" key="5">
    <source>
        <dbReference type="ARBA" id="ARBA00022833"/>
    </source>
</evidence>
<feature type="compositionally biased region" description="Basic and acidic residues" evidence="9">
    <location>
        <begin position="227"/>
        <end position="255"/>
    </location>
</feature>
<evidence type="ECO:0000256" key="9">
    <source>
        <dbReference type="SAM" id="MobiDB-lite"/>
    </source>
</evidence>
<dbReference type="GO" id="GO:0003700">
    <property type="term" value="F:DNA-binding transcription factor activity"/>
    <property type="evidence" value="ECO:0007669"/>
    <property type="project" value="TreeGrafter"/>
</dbReference>
<accession>A0A8W8NTG1</accession>
<feature type="compositionally biased region" description="Polar residues" evidence="9">
    <location>
        <begin position="286"/>
        <end position="300"/>
    </location>
</feature>
<feature type="compositionally biased region" description="Acidic residues" evidence="9">
    <location>
        <begin position="203"/>
        <end position="226"/>
    </location>
</feature>
<feature type="compositionally biased region" description="Polar residues" evidence="9">
    <location>
        <begin position="1031"/>
        <end position="1040"/>
    </location>
</feature>
<evidence type="ECO:0000256" key="7">
    <source>
        <dbReference type="ARBA" id="ARBA00023242"/>
    </source>
</evidence>
<evidence type="ECO:0000256" key="8">
    <source>
        <dbReference type="PROSITE-ProRule" id="PRU00042"/>
    </source>
</evidence>
<dbReference type="InterPro" id="IPR036236">
    <property type="entry name" value="Znf_C2H2_sf"/>
</dbReference>
<feature type="region of interest" description="Disordered" evidence="9">
    <location>
        <begin position="1012"/>
        <end position="1040"/>
    </location>
</feature>
<keyword evidence="2" id="KW-0479">Metal-binding</keyword>
<keyword evidence="7" id="KW-0539">Nucleus</keyword>
<keyword evidence="5" id="KW-0862">Zinc</keyword>
<sequence length="1131" mass="130238">MEEEVDVTTVEEWIEGEQLTNHTQLGVKLEQLANHTQLKAEVDNQHEVTLSQEQQESSQLASQQDNLSHKRLETCAQLLRANHEYLFLVGVRSDSEFQGLHFSSPRGHSFLESLTPRDLMQEFVTHCQGRQSGVLGSEVTTEPDKDKVVDKVFTEVKDKSSEVKVELSDQREENHRSQKKQTTARRQTKKEPETETSQKNAEEDIGGLDDFCEDDDDDDHGGDDDDWRPSEEEEAKVSKDDDTKEPRAKKNKMADVDYESDDTITNSPVSLSAVVSNICDKLLENDATNQSTEPKTTAVPSTVIGGKPRKSGRTNQSAGKKTAKGRKGRKKRGPQKKATVTTTKESQSEGGQKPARCGGCKIEFINAAKLRLHHKLFPECLKKNFSCDLCPAKFVGKYSLLKHERRTHTVDKELKRKDRLELGRRHVCVLCNEDFETKSELLNHQQKHYKERFVCRRCKKVFTEPGEYEEHRKTHEQEGETEDTETTCINCEREIVGSESIDASIMLCEECCSNDFTCKECQQKYKMFYFLAMHDCRKSYSKNMEEILAVDFDNLKTALQCKICDKKFKNKKNLCAHYKTHNSDTCYQCNICWRYYKDSSKLRKHKRYVHSEQRKFECSHCGLKFKEKNTLVRHRRICDLTREQLPEVRRSKEGQVMKGEKRTTQEVLCQKCWKTFATERIYLKHVCEGKESDEESDDGEVKMDEDVDDDDSGEESSDSTTQLCRNCGEKTNNKKPLCKRCGRNKFVCSRCHQAFTMLYVLALHSCEKAFKDNLKFIKEIDFNKPDVQLVCQQCNKSFKNKKNLCSHYKTHMNNAIIQCDICQQTFKHQNSLHKHKRYVHTASRDFICDICGKAFKQSDTLNTHRRLHIQGKTKDYQCEVCGKYLSGSTALSVHMNIHSGAMPFICEICGRSFRQFGNLQKHKVIHGNNREFSCHLCPDKSFRHSETYKIHMKGHVLDGTVTENKYGKIYSCQYCQKQMPSASQYTVHLRTHTNERPFECKICSKAFKEHGKLKRHMNTHSQETRPRHKQGQSQGKTTQNYQEAGYQAKQAGYQSKDAGYQPSSESNTILETIAVFPPDVHGPLTQAVAIPVTDNTISFASQQIPHFTEQGGVISIENSDKFYRERYLPLE</sequence>
<feature type="domain" description="C2H2-type" evidence="10">
    <location>
        <begin position="559"/>
        <end position="586"/>
    </location>
</feature>
<evidence type="ECO:0000256" key="2">
    <source>
        <dbReference type="ARBA" id="ARBA00022723"/>
    </source>
</evidence>
<evidence type="ECO:0000313" key="12">
    <source>
        <dbReference type="Proteomes" id="UP000005408"/>
    </source>
</evidence>
<dbReference type="AlphaFoldDB" id="A0A8W8NTG1"/>
<keyword evidence="6" id="KW-0238">DNA-binding</keyword>
<feature type="domain" description="C2H2-type" evidence="10">
    <location>
        <begin position="970"/>
        <end position="997"/>
    </location>
</feature>
<feature type="compositionally biased region" description="Basic residues" evidence="9">
    <location>
        <begin position="177"/>
        <end position="188"/>
    </location>
</feature>
<dbReference type="InterPro" id="IPR013087">
    <property type="entry name" value="Znf_C2H2_type"/>
</dbReference>
<keyword evidence="4 8" id="KW-0863">Zinc-finger</keyword>
<proteinExistence type="predicted"/>
<keyword evidence="12" id="KW-1185">Reference proteome</keyword>
<dbReference type="PROSITE" id="PS00028">
    <property type="entry name" value="ZINC_FINGER_C2H2_1"/>
    <property type="match status" value="12"/>
</dbReference>
<feature type="domain" description="C2H2-type" evidence="10">
    <location>
        <begin position="998"/>
        <end position="1025"/>
    </location>
</feature>
<feature type="compositionally biased region" description="Basic residues" evidence="9">
    <location>
        <begin position="321"/>
        <end position="335"/>
    </location>
</feature>
<name>A0A8W8NTG1_MAGGI</name>
<feature type="domain" description="C2H2-type" evidence="10">
    <location>
        <begin position="616"/>
        <end position="645"/>
    </location>
</feature>
<feature type="compositionally biased region" description="Polar residues" evidence="9">
    <location>
        <begin position="339"/>
        <end position="350"/>
    </location>
</feature>
<dbReference type="GO" id="GO:0005634">
    <property type="term" value="C:nucleus"/>
    <property type="evidence" value="ECO:0007669"/>
    <property type="project" value="UniProtKB-SubCell"/>
</dbReference>
<dbReference type="Pfam" id="PF00096">
    <property type="entry name" value="zf-C2H2"/>
    <property type="match status" value="9"/>
</dbReference>